<dbReference type="AlphaFoldDB" id="B4JSR1"/>
<comment type="similarity">
    <text evidence="2">Belongs to the NXF family.</text>
</comment>
<dbReference type="Pfam" id="PF22602">
    <property type="entry name" value="NXF_NTF2"/>
    <property type="match status" value="1"/>
</dbReference>
<keyword evidence="6" id="KW-0509">mRNA transport</keyword>
<evidence type="ECO:0000256" key="2">
    <source>
        <dbReference type="ARBA" id="ARBA00009285"/>
    </source>
</evidence>
<keyword evidence="11" id="KW-1185">Reference proteome</keyword>
<dbReference type="Proteomes" id="UP000001070">
    <property type="component" value="Unassembled WGS sequence"/>
</dbReference>
<gene>
    <name evidence="10" type="primary">Dgri\GH17664</name>
    <name evidence="10" type="ORF">Dgri_GH17664</name>
</gene>
<evidence type="ECO:0000259" key="9">
    <source>
        <dbReference type="PROSITE" id="PS51281"/>
    </source>
</evidence>
<accession>B4JSR1</accession>
<evidence type="ECO:0000313" key="11">
    <source>
        <dbReference type="Proteomes" id="UP000001070"/>
    </source>
</evidence>
<evidence type="ECO:0000256" key="1">
    <source>
        <dbReference type="ARBA" id="ARBA00004123"/>
    </source>
</evidence>
<dbReference type="OrthoDB" id="25872at2759"/>
<evidence type="ECO:0000256" key="5">
    <source>
        <dbReference type="ARBA" id="ARBA00022737"/>
    </source>
</evidence>
<dbReference type="InterPro" id="IPR057125">
    <property type="entry name" value="NXF1/2/3/5-like_LRR"/>
</dbReference>
<keyword evidence="5" id="KW-0677">Repeat</keyword>
<sequence>MSNKNDRNYVNSTAVLTSQRLNSIGATSTTQEPHRKKQAPHKYPYYYHGHLGRSHWRFCVPISPYGWYRVLVFSQYSGYTVSQVLEKLRLAVAPRKLRFYYLHVGGEQDVERDRRATFTFYVNSYELAAELQFRGHCPPVVGLRVNDRPPMIRVDEAYKWKLRTVIMSRYDERRRCLNLRRFYADDYWKQGEFCALQQFECLAAIIDIMEQELPELRRLLLDNNHLCHLGGFRGVEQRLPRLNCISLQQNELKTLRPLRVFQRLRLTELTVHRNPLPRNYERQLVLMFPQLHTLNGRSVRCGSPVVVSVSDSDDDSDVELVSITEYKPPIMPEPRVTYLAPHSLPMQLGTRKFVRRYLKAFDSVRRTDHLQRFYHENILASITLAKDNAVLGAWTAPYAAYGRQLLACRSAVLAMFAAWPTTLHLPSTMTLDLTLVQPLKLCVSITGSFEENGSSTEVRYYMRTFVLTRSMETAHFRIANELIYLARAGQRQAPALNPEQCNLMTMLSAETSLKSRWCRKFLKDTNWDYQQALLAFQTLLRRRQIHENAFESETQPEDGP</sequence>
<dbReference type="CDD" id="cd14342">
    <property type="entry name" value="UBA_TAP-C"/>
    <property type="match status" value="1"/>
</dbReference>
<dbReference type="Gene3D" id="1.10.8.10">
    <property type="entry name" value="DNA helicase RuvA subunit, C-terminal domain"/>
    <property type="match status" value="1"/>
</dbReference>
<dbReference type="InterPro" id="IPR032710">
    <property type="entry name" value="NTF2-like_dom_sf"/>
</dbReference>
<dbReference type="SUPFAM" id="SSF54427">
    <property type="entry name" value="NTF2-like"/>
    <property type="match status" value="1"/>
</dbReference>
<dbReference type="Pfam" id="PF03943">
    <property type="entry name" value="TAP_C"/>
    <property type="match status" value="1"/>
</dbReference>
<dbReference type="EMBL" id="CH916373">
    <property type="protein sequence ID" value="EDV94801.1"/>
    <property type="molecule type" value="Genomic_DNA"/>
</dbReference>
<dbReference type="HOGENOM" id="CLU_011280_1_1_1"/>
<keyword evidence="4" id="KW-0433">Leucine-rich repeat</keyword>
<dbReference type="InterPro" id="IPR005637">
    <property type="entry name" value="TAP_C_dom"/>
</dbReference>
<comment type="subcellular location">
    <subcellularLocation>
        <location evidence="1">Nucleus</location>
    </subcellularLocation>
</comment>
<dbReference type="SUPFAM" id="SSF52058">
    <property type="entry name" value="L domain-like"/>
    <property type="match status" value="1"/>
</dbReference>
<dbReference type="PANTHER" id="PTHR10662:SF22">
    <property type="entry name" value="NUCLEAR RNA EXPORT FACTOR 1"/>
    <property type="match status" value="1"/>
</dbReference>
<dbReference type="SMR" id="B4JSR1"/>
<feature type="domain" description="TAP-C" evidence="9">
    <location>
        <begin position="498"/>
        <end position="553"/>
    </location>
</feature>
<reference evidence="10 11" key="1">
    <citation type="journal article" date="2007" name="Nature">
        <title>Evolution of genes and genomes on the Drosophila phylogeny.</title>
        <authorList>
            <consortium name="Drosophila 12 Genomes Consortium"/>
            <person name="Clark A.G."/>
            <person name="Eisen M.B."/>
            <person name="Smith D.R."/>
            <person name="Bergman C.M."/>
            <person name="Oliver B."/>
            <person name="Markow T.A."/>
            <person name="Kaufman T.C."/>
            <person name="Kellis M."/>
            <person name="Gelbart W."/>
            <person name="Iyer V.N."/>
            <person name="Pollard D.A."/>
            <person name="Sackton T.B."/>
            <person name="Larracuente A.M."/>
            <person name="Singh N.D."/>
            <person name="Abad J.P."/>
            <person name="Abt D.N."/>
            <person name="Adryan B."/>
            <person name="Aguade M."/>
            <person name="Akashi H."/>
            <person name="Anderson W.W."/>
            <person name="Aquadro C.F."/>
            <person name="Ardell D.H."/>
            <person name="Arguello R."/>
            <person name="Artieri C.G."/>
            <person name="Barbash D.A."/>
            <person name="Barker D."/>
            <person name="Barsanti P."/>
            <person name="Batterham P."/>
            <person name="Batzoglou S."/>
            <person name="Begun D."/>
            <person name="Bhutkar A."/>
            <person name="Blanco E."/>
            <person name="Bosak S.A."/>
            <person name="Bradley R.K."/>
            <person name="Brand A.D."/>
            <person name="Brent M.R."/>
            <person name="Brooks A.N."/>
            <person name="Brown R.H."/>
            <person name="Butlin R.K."/>
            <person name="Caggese C."/>
            <person name="Calvi B.R."/>
            <person name="Bernardo de Carvalho A."/>
            <person name="Caspi A."/>
            <person name="Castrezana S."/>
            <person name="Celniker S.E."/>
            <person name="Chang J.L."/>
            <person name="Chapple C."/>
            <person name="Chatterji S."/>
            <person name="Chinwalla A."/>
            <person name="Civetta A."/>
            <person name="Clifton S.W."/>
            <person name="Comeron J.M."/>
            <person name="Costello J.C."/>
            <person name="Coyne J.A."/>
            <person name="Daub J."/>
            <person name="David R.G."/>
            <person name="Delcher A.L."/>
            <person name="Delehaunty K."/>
            <person name="Do C.B."/>
            <person name="Ebling H."/>
            <person name="Edwards K."/>
            <person name="Eickbush T."/>
            <person name="Evans J.D."/>
            <person name="Filipski A."/>
            <person name="Findeiss S."/>
            <person name="Freyhult E."/>
            <person name="Fulton L."/>
            <person name="Fulton R."/>
            <person name="Garcia A.C."/>
            <person name="Gardiner A."/>
            <person name="Garfield D.A."/>
            <person name="Garvin B.E."/>
            <person name="Gibson G."/>
            <person name="Gilbert D."/>
            <person name="Gnerre S."/>
            <person name="Godfrey J."/>
            <person name="Good R."/>
            <person name="Gotea V."/>
            <person name="Gravely B."/>
            <person name="Greenberg A.J."/>
            <person name="Griffiths-Jones S."/>
            <person name="Gross S."/>
            <person name="Guigo R."/>
            <person name="Gustafson E.A."/>
            <person name="Haerty W."/>
            <person name="Hahn M.W."/>
            <person name="Halligan D.L."/>
            <person name="Halpern A.L."/>
            <person name="Halter G.M."/>
            <person name="Han M.V."/>
            <person name="Heger A."/>
            <person name="Hillier L."/>
            <person name="Hinrichs A.S."/>
            <person name="Holmes I."/>
            <person name="Hoskins R.A."/>
            <person name="Hubisz M.J."/>
            <person name="Hultmark D."/>
            <person name="Huntley M.A."/>
            <person name="Jaffe D.B."/>
            <person name="Jagadeeshan S."/>
            <person name="Jeck W.R."/>
            <person name="Johnson J."/>
            <person name="Jones C.D."/>
            <person name="Jordan W.C."/>
            <person name="Karpen G.H."/>
            <person name="Kataoka E."/>
            <person name="Keightley P.D."/>
            <person name="Kheradpour P."/>
            <person name="Kirkness E.F."/>
            <person name="Koerich L.B."/>
            <person name="Kristiansen K."/>
            <person name="Kudrna D."/>
            <person name="Kulathinal R.J."/>
            <person name="Kumar S."/>
            <person name="Kwok R."/>
            <person name="Lander E."/>
            <person name="Langley C.H."/>
            <person name="Lapoint R."/>
            <person name="Lazzaro B.P."/>
            <person name="Lee S.J."/>
            <person name="Levesque L."/>
            <person name="Li R."/>
            <person name="Lin C.F."/>
            <person name="Lin M.F."/>
            <person name="Lindblad-Toh K."/>
            <person name="Llopart A."/>
            <person name="Long M."/>
            <person name="Low L."/>
            <person name="Lozovsky E."/>
            <person name="Lu J."/>
            <person name="Luo M."/>
            <person name="Machado C.A."/>
            <person name="Makalowski W."/>
            <person name="Marzo M."/>
            <person name="Matsuda M."/>
            <person name="Matzkin L."/>
            <person name="McAllister B."/>
            <person name="McBride C.S."/>
            <person name="McKernan B."/>
            <person name="McKernan K."/>
            <person name="Mendez-Lago M."/>
            <person name="Minx P."/>
            <person name="Mollenhauer M.U."/>
            <person name="Montooth K."/>
            <person name="Mount S.M."/>
            <person name="Mu X."/>
            <person name="Myers E."/>
            <person name="Negre B."/>
            <person name="Newfeld S."/>
            <person name="Nielsen R."/>
            <person name="Noor M.A."/>
            <person name="O'Grady P."/>
            <person name="Pachter L."/>
            <person name="Papaceit M."/>
            <person name="Parisi M.J."/>
            <person name="Parisi M."/>
            <person name="Parts L."/>
            <person name="Pedersen J.S."/>
            <person name="Pesole G."/>
            <person name="Phillippy A.M."/>
            <person name="Ponting C.P."/>
            <person name="Pop M."/>
            <person name="Porcelli D."/>
            <person name="Powell J.R."/>
            <person name="Prohaska S."/>
            <person name="Pruitt K."/>
            <person name="Puig M."/>
            <person name="Quesneville H."/>
            <person name="Ram K.R."/>
            <person name="Rand D."/>
            <person name="Rasmussen M.D."/>
            <person name="Reed L.K."/>
            <person name="Reenan R."/>
            <person name="Reily A."/>
            <person name="Remington K.A."/>
            <person name="Rieger T.T."/>
            <person name="Ritchie M.G."/>
            <person name="Robin C."/>
            <person name="Rogers Y.H."/>
            <person name="Rohde C."/>
            <person name="Rozas J."/>
            <person name="Rubenfield M.J."/>
            <person name="Ruiz A."/>
            <person name="Russo S."/>
            <person name="Salzberg S.L."/>
            <person name="Sanchez-Gracia A."/>
            <person name="Saranga D.J."/>
            <person name="Sato H."/>
            <person name="Schaeffer S.W."/>
            <person name="Schatz M.C."/>
            <person name="Schlenke T."/>
            <person name="Schwartz R."/>
            <person name="Segarra C."/>
            <person name="Singh R.S."/>
            <person name="Sirot L."/>
            <person name="Sirota M."/>
            <person name="Sisneros N.B."/>
            <person name="Smith C.D."/>
            <person name="Smith T.F."/>
            <person name="Spieth J."/>
            <person name="Stage D.E."/>
            <person name="Stark A."/>
            <person name="Stephan W."/>
            <person name="Strausberg R.L."/>
            <person name="Strempel S."/>
            <person name="Sturgill D."/>
            <person name="Sutton G."/>
            <person name="Sutton G.G."/>
            <person name="Tao W."/>
            <person name="Teichmann S."/>
            <person name="Tobari Y.N."/>
            <person name="Tomimura Y."/>
            <person name="Tsolas J.M."/>
            <person name="Valente V.L."/>
            <person name="Venter E."/>
            <person name="Venter J.C."/>
            <person name="Vicario S."/>
            <person name="Vieira F.G."/>
            <person name="Vilella A.J."/>
            <person name="Villasante A."/>
            <person name="Walenz B."/>
            <person name="Wang J."/>
            <person name="Wasserman M."/>
            <person name="Watts T."/>
            <person name="Wilson D."/>
            <person name="Wilson R.K."/>
            <person name="Wing R.A."/>
            <person name="Wolfner M.F."/>
            <person name="Wong A."/>
            <person name="Wong G.K."/>
            <person name="Wu C.I."/>
            <person name="Wu G."/>
            <person name="Yamamoto D."/>
            <person name="Yang H.P."/>
            <person name="Yang S.P."/>
            <person name="Yorke J.A."/>
            <person name="Yoshida K."/>
            <person name="Zdobnov E."/>
            <person name="Zhang P."/>
            <person name="Zhang Y."/>
            <person name="Zimin A.V."/>
            <person name="Baldwin J."/>
            <person name="Abdouelleil A."/>
            <person name="Abdulkadir J."/>
            <person name="Abebe A."/>
            <person name="Abera B."/>
            <person name="Abreu J."/>
            <person name="Acer S.C."/>
            <person name="Aftuck L."/>
            <person name="Alexander A."/>
            <person name="An P."/>
            <person name="Anderson E."/>
            <person name="Anderson S."/>
            <person name="Arachi H."/>
            <person name="Azer M."/>
            <person name="Bachantsang P."/>
            <person name="Barry A."/>
            <person name="Bayul T."/>
            <person name="Berlin A."/>
            <person name="Bessette D."/>
            <person name="Bloom T."/>
            <person name="Blye J."/>
            <person name="Boguslavskiy L."/>
            <person name="Bonnet C."/>
            <person name="Boukhgalter B."/>
            <person name="Bourzgui I."/>
            <person name="Brown A."/>
            <person name="Cahill P."/>
            <person name="Channer S."/>
            <person name="Cheshatsang Y."/>
            <person name="Chuda L."/>
            <person name="Citroen M."/>
            <person name="Collymore A."/>
            <person name="Cooke P."/>
            <person name="Costello M."/>
            <person name="D'Aco K."/>
            <person name="Daza R."/>
            <person name="De Haan G."/>
            <person name="DeGray S."/>
            <person name="DeMaso C."/>
            <person name="Dhargay N."/>
            <person name="Dooley K."/>
            <person name="Dooley E."/>
            <person name="Doricent M."/>
            <person name="Dorje P."/>
            <person name="Dorjee K."/>
            <person name="Dupes A."/>
            <person name="Elong R."/>
            <person name="Falk J."/>
            <person name="Farina A."/>
            <person name="Faro S."/>
            <person name="Ferguson D."/>
            <person name="Fisher S."/>
            <person name="Foley C.D."/>
            <person name="Franke A."/>
            <person name="Friedrich D."/>
            <person name="Gadbois L."/>
            <person name="Gearin G."/>
            <person name="Gearin C.R."/>
            <person name="Giannoukos G."/>
            <person name="Goode T."/>
            <person name="Graham J."/>
            <person name="Grandbois E."/>
            <person name="Grewal S."/>
            <person name="Gyaltsen K."/>
            <person name="Hafez N."/>
            <person name="Hagos B."/>
            <person name="Hall J."/>
            <person name="Henson C."/>
            <person name="Hollinger A."/>
            <person name="Honan T."/>
            <person name="Huard M.D."/>
            <person name="Hughes L."/>
            <person name="Hurhula B."/>
            <person name="Husby M.E."/>
            <person name="Kamat A."/>
            <person name="Kanga B."/>
            <person name="Kashin S."/>
            <person name="Khazanovich D."/>
            <person name="Kisner P."/>
            <person name="Lance K."/>
            <person name="Lara M."/>
            <person name="Lee W."/>
            <person name="Lennon N."/>
            <person name="Letendre F."/>
            <person name="LeVine R."/>
            <person name="Lipovsky A."/>
            <person name="Liu X."/>
            <person name="Liu J."/>
            <person name="Liu S."/>
            <person name="Lokyitsang T."/>
            <person name="Lokyitsang Y."/>
            <person name="Lubonja R."/>
            <person name="Lui A."/>
            <person name="MacDonald P."/>
            <person name="Magnisalis V."/>
            <person name="Maru K."/>
            <person name="Matthews C."/>
            <person name="McCusker W."/>
            <person name="McDonough S."/>
            <person name="Mehta T."/>
            <person name="Meldrim J."/>
            <person name="Meneus L."/>
            <person name="Mihai O."/>
            <person name="Mihalev A."/>
            <person name="Mihova T."/>
            <person name="Mittelman R."/>
            <person name="Mlenga V."/>
            <person name="Montmayeur A."/>
            <person name="Mulrain L."/>
            <person name="Navidi A."/>
            <person name="Naylor J."/>
            <person name="Negash T."/>
            <person name="Nguyen T."/>
            <person name="Nguyen N."/>
            <person name="Nicol R."/>
            <person name="Norbu C."/>
            <person name="Norbu N."/>
            <person name="Novod N."/>
            <person name="O'Neill B."/>
            <person name="Osman S."/>
            <person name="Markiewicz E."/>
            <person name="Oyono O.L."/>
            <person name="Patti C."/>
            <person name="Phunkhang P."/>
            <person name="Pierre F."/>
            <person name="Priest M."/>
            <person name="Raghuraman S."/>
            <person name="Rege F."/>
            <person name="Reyes R."/>
            <person name="Rise C."/>
            <person name="Rogov P."/>
            <person name="Ross K."/>
            <person name="Ryan E."/>
            <person name="Settipalli S."/>
            <person name="Shea T."/>
            <person name="Sherpa N."/>
            <person name="Shi L."/>
            <person name="Shih D."/>
            <person name="Sparrow T."/>
            <person name="Spaulding J."/>
            <person name="Stalker J."/>
            <person name="Stange-Thomann N."/>
            <person name="Stavropoulos S."/>
            <person name="Stone C."/>
            <person name="Strader C."/>
            <person name="Tesfaye S."/>
            <person name="Thomson T."/>
            <person name="Thoulutsang Y."/>
            <person name="Thoulutsang D."/>
            <person name="Topham K."/>
            <person name="Topping I."/>
            <person name="Tsamla T."/>
            <person name="Vassiliev H."/>
            <person name="Vo A."/>
            <person name="Wangchuk T."/>
            <person name="Wangdi T."/>
            <person name="Weiand M."/>
            <person name="Wilkinson J."/>
            <person name="Wilson A."/>
            <person name="Yadav S."/>
            <person name="Young G."/>
            <person name="Yu Q."/>
            <person name="Zembek L."/>
            <person name="Zhong D."/>
            <person name="Zimmer A."/>
            <person name="Zwirko Z."/>
            <person name="Jaffe D.B."/>
            <person name="Alvarez P."/>
            <person name="Brockman W."/>
            <person name="Butler J."/>
            <person name="Chin C."/>
            <person name="Gnerre S."/>
            <person name="Grabherr M."/>
            <person name="Kleber M."/>
            <person name="Mauceli E."/>
            <person name="MacCallum I."/>
        </authorList>
    </citation>
    <scope>NUCLEOTIDE SEQUENCE [LARGE SCALE GENOMIC DNA]</scope>
    <source>
        <strain evidence="11">Tucson 15287-2541.00</strain>
    </source>
</reference>
<evidence type="ECO:0000256" key="3">
    <source>
        <dbReference type="ARBA" id="ARBA00022448"/>
    </source>
</evidence>
<evidence type="ECO:0000313" key="10">
    <source>
        <dbReference type="EMBL" id="EDV94801.1"/>
    </source>
</evidence>
<proteinExistence type="inferred from homology"/>
<dbReference type="PhylomeDB" id="B4JSR1"/>
<evidence type="ECO:0000256" key="6">
    <source>
        <dbReference type="ARBA" id="ARBA00022816"/>
    </source>
</evidence>
<dbReference type="InterPro" id="IPR018222">
    <property type="entry name" value="Nuclear_transport_factor_2_euk"/>
</dbReference>
<protein>
    <submittedName>
        <fullName evidence="10">GH17664</fullName>
    </submittedName>
</protein>
<organism evidence="11">
    <name type="scientific">Drosophila grimshawi</name>
    <name type="common">Hawaiian fruit fly</name>
    <name type="synonym">Idiomyia grimshawi</name>
    <dbReference type="NCBI Taxonomy" id="7222"/>
    <lineage>
        <taxon>Eukaryota</taxon>
        <taxon>Metazoa</taxon>
        <taxon>Ecdysozoa</taxon>
        <taxon>Arthropoda</taxon>
        <taxon>Hexapoda</taxon>
        <taxon>Insecta</taxon>
        <taxon>Pterygota</taxon>
        <taxon>Neoptera</taxon>
        <taxon>Endopterygota</taxon>
        <taxon>Diptera</taxon>
        <taxon>Brachycera</taxon>
        <taxon>Muscomorpha</taxon>
        <taxon>Ephydroidea</taxon>
        <taxon>Drosophilidae</taxon>
        <taxon>Drosophila</taxon>
        <taxon>Hawaiian Drosophila</taxon>
    </lineage>
</organism>
<dbReference type="PANTHER" id="PTHR10662">
    <property type="entry name" value="NUCLEAR RNA EXPORT FACTOR"/>
    <property type="match status" value="1"/>
</dbReference>
<dbReference type="Gene3D" id="3.10.450.50">
    <property type="match status" value="1"/>
</dbReference>
<dbReference type="eggNOG" id="KOG3763">
    <property type="taxonomic scope" value="Eukaryota"/>
</dbReference>
<dbReference type="PROSITE" id="PS51281">
    <property type="entry name" value="TAP_C"/>
    <property type="match status" value="1"/>
</dbReference>
<dbReference type="InterPro" id="IPR009060">
    <property type="entry name" value="UBA-like_sf"/>
</dbReference>
<dbReference type="SUPFAM" id="SSF46934">
    <property type="entry name" value="UBA-like"/>
    <property type="match status" value="1"/>
</dbReference>
<evidence type="ECO:0000256" key="7">
    <source>
        <dbReference type="ARBA" id="ARBA00023242"/>
    </source>
</evidence>
<dbReference type="InParanoid" id="B4JSR1"/>
<dbReference type="GO" id="GO:0016973">
    <property type="term" value="P:poly(A)+ mRNA export from nucleus"/>
    <property type="evidence" value="ECO:0007669"/>
    <property type="project" value="TreeGrafter"/>
</dbReference>
<dbReference type="GO" id="GO:0005634">
    <property type="term" value="C:nucleus"/>
    <property type="evidence" value="ECO:0007669"/>
    <property type="project" value="UniProtKB-SubCell"/>
</dbReference>
<dbReference type="GO" id="GO:0003723">
    <property type="term" value="F:RNA binding"/>
    <property type="evidence" value="ECO:0007669"/>
    <property type="project" value="TreeGrafter"/>
</dbReference>
<dbReference type="InterPro" id="IPR030217">
    <property type="entry name" value="NXF_fam"/>
</dbReference>
<name>B4JSR1_DROGR</name>
<dbReference type="OMA" id="CALQQFE"/>
<evidence type="ECO:0000259" key="8">
    <source>
        <dbReference type="PROSITE" id="PS50177"/>
    </source>
</evidence>
<feature type="domain" description="NTF2" evidence="8">
    <location>
        <begin position="349"/>
        <end position="485"/>
    </location>
</feature>
<dbReference type="SMART" id="SM00804">
    <property type="entry name" value="TAP_C"/>
    <property type="match status" value="1"/>
</dbReference>
<dbReference type="InterPro" id="IPR002075">
    <property type="entry name" value="NTF2_dom"/>
</dbReference>
<evidence type="ECO:0000256" key="4">
    <source>
        <dbReference type="ARBA" id="ARBA00022614"/>
    </source>
</evidence>
<dbReference type="PROSITE" id="PS50177">
    <property type="entry name" value="NTF2_DOMAIN"/>
    <property type="match status" value="1"/>
</dbReference>
<keyword evidence="7" id="KW-0539">Nucleus</keyword>
<dbReference type="KEGG" id="dgr:6567990"/>
<dbReference type="Gene3D" id="3.80.10.10">
    <property type="entry name" value="Ribonuclease Inhibitor"/>
    <property type="match status" value="1"/>
</dbReference>
<dbReference type="STRING" id="7222.B4JSR1"/>
<keyword evidence="3" id="KW-0813">Transport</keyword>
<dbReference type="Pfam" id="PF24048">
    <property type="entry name" value="LRR_NXF1-5"/>
    <property type="match status" value="1"/>
</dbReference>
<dbReference type="InterPro" id="IPR032675">
    <property type="entry name" value="LRR_dom_sf"/>
</dbReference>